<dbReference type="GO" id="GO:0016020">
    <property type="term" value="C:membrane"/>
    <property type="evidence" value="ECO:0007669"/>
    <property type="project" value="UniProtKB-SubCell"/>
</dbReference>
<evidence type="ECO:0000256" key="4">
    <source>
        <dbReference type="ARBA" id="ARBA00022989"/>
    </source>
</evidence>
<dbReference type="EMBL" id="LT635764">
    <property type="protein sequence ID" value="SGZ48296.1"/>
    <property type="molecule type" value="Genomic_DNA"/>
</dbReference>
<dbReference type="Proteomes" id="UP000182259">
    <property type="component" value="Chromosome I"/>
</dbReference>
<dbReference type="GO" id="GO:0005739">
    <property type="term" value="C:mitochondrion"/>
    <property type="evidence" value="ECO:0007669"/>
    <property type="project" value="TreeGrafter"/>
</dbReference>
<evidence type="ECO:0000256" key="1">
    <source>
        <dbReference type="ARBA" id="ARBA00004141"/>
    </source>
</evidence>
<reference evidence="7 8" key="1">
    <citation type="submission" date="2016-10" db="EMBL/GenBank/DDBJ databases">
        <authorList>
            <person name="de Groot N.N."/>
        </authorList>
    </citation>
    <scope>NUCLEOTIDE SEQUENCE [LARGE SCALE GENOMIC DNA]</scope>
    <source>
        <strain evidence="7 8">PYCC 4715</strain>
    </source>
</reference>
<gene>
    <name evidence="7" type="ORF">SAMEA4029009_CIC11G00000002324</name>
</gene>
<dbReference type="InterPro" id="IPR007248">
    <property type="entry name" value="Mpv17_PMP22"/>
</dbReference>
<keyword evidence="4" id="KW-1133">Transmembrane helix</keyword>
<comment type="similarity">
    <text evidence="2">Belongs to the peroxisomal membrane protein PXMP2/4 family.</text>
</comment>
<keyword evidence="5" id="KW-0472">Membrane</keyword>
<evidence type="ECO:0000313" key="7">
    <source>
        <dbReference type="EMBL" id="SGZ48296.1"/>
    </source>
</evidence>
<evidence type="ECO:0000256" key="2">
    <source>
        <dbReference type="ARBA" id="ARBA00006824"/>
    </source>
</evidence>
<comment type="subcellular location">
    <subcellularLocation>
        <location evidence="1">Membrane</location>
        <topology evidence="1">Multi-pass membrane protein</topology>
    </subcellularLocation>
</comment>
<organism evidence="7 8">
    <name type="scientific">Sungouiella intermedia</name>
    <dbReference type="NCBI Taxonomy" id="45354"/>
    <lineage>
        <taxon>Eukaryota</taxon>
        <taxon>Fungi</taxon>
        <taxon>Dikarya</taxon>
        <taxon>Ascomycota</taxon>
        <taxon>Saccharomycotina</taxon>
        <taxon>Pichiomycetes</taxon>
        <taxon>Metschnikowiaceae</taxon>
        <taxon>Sungouiella</taxon>
    </lineage>
</organism>
<sequence>MASFFRFYNQLLKVHPYKTNMATTGVLFGTGDCLAQYLFPHHVDDDVNKPTEFHFDRTLRAMIYGSVFFAPISVKWTTKTLPHIHSPFLSALRRSRMSLRRIEIYDNLFRLTLDSLLMPSLVWIPMYNTVMSALALHEDFLDVAAEKLRNNWWNVLKANWTVWPPLQLVNLFFVPVHLRIVVANVWSIGWNCFLRLLFGAGDYLAQRIAISKLETDQKYDYSRSLRAIIYGGIIFAPIGDKWYKILNRVNIPGYRDSKFVNTAARVAVDQGVFAPFIGIPLYYSMMTVMEGGDGIAIEKKIKRNWWDTLTTNWMVWPAIQVLNFGFVPVQLRLFVVNVVSIGWNCYLLSVMNDSINEEMII</sequence>
<protein>
    <recommendedName>
        <fullName evidence="6">Protein SYM1</fullName>
    </recommendedName>
</protein>
<dbReference type="AlphaFoldDB" id="A0A1L0BAC8"/>
<name>A0A1L0BAC8_9ASCO</name>
<accession>A0A1L0BAC8</accession>
<evidence type="ECO:0000313" key="8">
    <source>
        <dbReference type="Proteomes" id="UP000182259"/>
    </source>
</evidence>
<proteinExistence type="inferred from homology"/>
<evidence type="ECO:0000256" key="6">
    <source>
        <dbReference type="ARBA" id="ARBA00039302"/>
    </source>
</evidence>
<dbReference type="PANTHER" id="PTHR11266:SF17">
    <property type="entry name" value="PROTEIN MPV17"/>
    <property type="match status" value="1"/>
</dbReference>
<evidence type="ECO:0000256" key="5">
    <source>
        <dbReference type="ARBA" id="ARBA00023136"/>
    </source>
</evidence>
<keyword evidence="3" id="KW-0812">Transmembrane</keyword>
<dbReference type="PANTHER" id="PTHR11266">
    <property type="entry name" value="PEROXISOMAL MEMBRANE PROTEIN 2, PXMP2 MPV17"/>
    <property type="match status" value="1"/>
</dbReference>
<dbReference type="Pfam" id="PF04117">
    <property type="entry name" value="Mpv17_PMP22"/>
    <property type="match status" value="2"/>
</dbReference>
<evidence type="ECO:0000256" key="3">
    <source>
        <dbReference type="ARBA" id="ARBA00022692"/>
    </source>
</evidence>